<comment type="caution">
    <text evidence="2">The sequence shown here is derived from an EMBL/GenBank/DDBJ whole genome shotgun (WGS) entry which is preliminary data.</text>
</comment>
<keyword evidence="1" id="KW-0812">Transmembrane</keyword>
<feature type="transmembrane region" description="Helical" evidence="1">
    <location>
        <begin position="20"/>
        <end position="41"/>
    </location>
</feature>
<name>A0AAN6RZY9_9PEZI</name>
<dbReference type="Proteomes" id="UP001303473">
    <property type="component" value="Unassembled WGS sequence"/>
</dbReference>
<gene>
    <name evidence="2" type="ORF">QBC46DRAFT_398517</name>
</gene>
<feature type="transmembrane region" description="Helical" evidence="1">
    <location>
        <begin position="47"/>
        <end position="65"/>
    </location>
</feature>
<dbReference type="AlphaFoldDB" id="A0AAN6RZY9"/>
<organism evidence="2 3">
    <name type="scientific">Diplogelasinospora grovesii</name>
    <dbReference type="NCBI Taxonomy" id="303347"/>
    <lineage>
        <taxon>Eukaryota</taxon>
        <taxon>Fungi</taxon>
        <taxon>Dikarya</taxon>
        <taxon>Ascomycota</taxon>
        <taxon>Pezizomycotina</taxon>
        <taxon>Sordariomycetes</taxon>
        <taxon>Sordariomycetidae</taxon>
        <taxon>Sordariales</taxon>
        <taxon>Diplogelasinosporaceae</taxon>
        <taxon>Diplogelasinospora</taxon>
    </lineage>
</organism>
<keyword evidence="1" id="KW-0472">Membrane</keyword>
<protein>
    <submittedName>
        <fullName evidence="2">Uncharacterized protein</fullName>
    </submittedName>
</protein>
<proteinExistence type="predicted"/>
<evidence type="ECO:0000313" key="2">
    <source>
        <dbReference type="EMBL" id="KAK3934983.1"/>
    </source>
</evidence>
<sequence>MVREGFLSLNAKDRKTPRIFKFLLVSLVLSLSLLITGSLLKGTSPDIGRWLCSLSTIFYRFWMVFEWGVIS</sequence>
<evidence type="ECO:0000313" key="3">
    <source>
        <dbReference type="Proteomes" id="UP001303473"/>
    </source>
</evidence>
<keyword evidence="3" id="KW-1185">Reference proteome</keyword>
<reference evidence="3" key="1">
    <citation type="journal article" date="2023" name="Mol. Phylogenet. Evol.">
        <title>Genome-scale phylogeny and comparative genomics of the fungal order Sordariales.</title>
        <authorList>
            <person name="Hensen N."/>
            <person name="Bonometti L."/>
            <person name="Westerberg I."/>
            <person name="Brannstrom I.O."/>
            <person name="Guillou S."/>
            <person name="Cros-Aarteil S."/>
            <person name="Calhoun S."/>
            <person name="Haridas S."/>
            <person name="Kuo A."/>
            <person name="Mondo S."/>
            <person name="Pangilinan J."/>
            <person name="Riley R."/>
            <person name="LaButti K."/>
            <person name="Andreopoulos B."/>
            <person name="Lipzen A."/>
            <person name="Chen C."/>
            <person name="Yan M."/>
            <person name="Daum C."/>
            <person name="Ng V."/>
            <person name="Clum A."/>
            <person name="Steindorff A."/>
            <person name="Ohm R.A."/>
            <person name="Martin F."/>
            <person name="Silar P."/>
            <person name="Natvig D.O."/>
            <person name="Lalanne C."/>
            <person name="Gautier V."/>
            <person name="Ament-Velasquez S.L."/>
            <person name="Kruys A."/>
            <person name="Hutchinson M.I."/>
            <person name="Powell A.J."/>
            <person name="Barry K."/>
            <person name="Miller A.N."/>
            <person name="Grigoriev I.V."/>
            <person name="Debuchy R."/>
            <person name="Gladieux P."/>
            <person name="Hiltunen Thoren M."/>
            <person name="Johannesson H."/>
        </authorList>
    </citation>
    <scope>NUCLEOTIDE SEQUENCE [LARGE SCALE GENOMIC DNA]</scope>
    <source>
        <strain evidence="3">CBS 340.73</strain>
    </source>
</reference>
<keyword evidence="1" id="KW-1133">Transmembrane helix</keyword>
<accession>A0AAN6RZY9</accession>
<evidence type="ECO:0000256" key="1">
    <source>
        <dbReference type="SAM" id="Phobius"/>
    </source>
</evidence>
<dbReference type="EMBL" id="MU853948">
    <property type="protein sequence ID" value="KAK3934983.1"/>
    <property type="molecule type" value="Genomic_DNA"/>
</dbReference>